<keyword evidence="4" id="KW-1185">Reference proteome</keyword>
<dbReference type="Proteomes" id="UP001501243">
    <property type="component" value="Unassembled WGS sequence"/>
</dbReference>
<name>A0ABP8QI23_9BACT</name>
<feature type="region of interest" description="Disordered" evidence="1">
    <location>
        <begin position="101"/>
        <end position="142"/>
    </location>
</feature>
<protein>
    <recommendedName>
        <fullName evidence="2">MmeI-like N-terminal domain-containing protein</fullName>
    </recommendedName>
</protein>
<evidence type="ECO:0000256" key="1">
    <source>
        <dbReference type="SAM" id="MobiDB-lite"/>
    </source>
</evidence>
<accession>A0ABP8QI23</accession>
<comment type="caution">
    <text evidence="3">The sequence shown here is derived from an EMBL/GenBank/DDBJ whole genome shotgun (WGS) entry which is preliminary data.</text>
</comment>
<evidence type="ECO:0000313" key="3">
    <source>
        <dbReference type="EMBL" id="GAA4501411.1"/>
    </source>
</evidence>
<feature type="domain" description="MmeI-like N-terminal" evidence="2">
    <location>
        <begin position="1"/>
        <end position="90"/>
    </location>
</feature>
<feature type="compositionally biased region" description="Basic and acidic residues" evidence="1">
    <location>
        <begin position="105"/>
        <end position="132"/>
    </location>
</feature>
<evidence type="ECO:0000313" key="4">
    <source>
        <dbReference type="Proteomes" id="UP001501243"/>
    </source>
</evidence>
<organism evidence="3 4">
    <name type="scientific">Hymenobacter ginsengisoli</name>
    <dbReference type="NCBI Taxonomy" id="1051626"/>
    <lineage>
        <taxon>Bacteria</taxon>
        <taxon>Pseudomonadati</taxon>
        <taxon>Bacteroidota</taxon>
        <taxon>Cytophagia</taxon>
        <taxon>Cytophagales</taxon>
        <taxon>Hymenobacteraceae</taxon>
        <taxon>Hymenobacter</taxon>
    </lineage>
</organism>
<evidence type="ECO:0000259" key="2">
    <source>
        <dbReference type="Pfam" id="PF20464"/>
    </source>
</evidence>
<dbReference type="Pfam" id="PF20464">
    <property type="entry name" value="MmeI_N"/>
    <property type="match status" value="1"/>
</dbReference>
<proteinExistence type="predicted"/>
<dbReference type="EMBL" id="BAABGQ010000006">
    <property type="protein sequence ID" value="GAA4501411.1"/>
    <property type="molecule type" value="Genomic_DNA"/>
</dbReference>
<dbReference type="InterPro" id="IPR046817">
    <property type="entry name" value="MmeI_N"/>
</dbReference>
<gene>
    <name evidence="3" type="ORF">GCM10023172_23210</name>
</gene>
<dbReference type="RefSeq" id="WP_345229230.1">
    <property type="nucleotide sequence ID" value="NZ_BAABGQ010000006.1"/>
</dbReference>
<sequence length="142" mass="15698">MTHSDFESRWRPAGGAERANYGLFLTELCDLLSVPHPDATTHNPVQDAYVFERTVTFDNGPGTKPSTGRIDLYKRGCFVLETKQGVGSFAPFLGDENADITHNNIAHDPRTTRARPAHDPRTTRARPAHDPAKLSLMLNAQS</sequence>
<reference evidence="4" key="1">
    <citation type="journal article" date="2019" name="Int. J. Syst. Evol. Microbiol.">
        <title>The Global Catalogue of Microorganisms (GCM) 10K type strain sequencing project: providing services to taxonomists for standard genome sequencing and annotation.</title>
        <authorList>
            <consortium name="The Broad Institute Genomics Platform"/>
            <consortium name="The Broad Institute Genome Sequencing Center for Infectious Disease"/>
            <person name="Wu L."/>
            <person name="Ma J."/>
        </authorList>
    </citation>
    <scope>NUCLEOTIDE SEQUENCE [LARGE SCALE GENOMIC DNA]</scope>
    <source>
        <strain evidence="4">JCM 17841</strain>
    </source>
</reference>